<evidence type="ECO:0000256" key="2">
    <source>
        <dbReference type="ARBA" id="ARBA00023002"/>
    </source>
</evidence>
<dbReference type="PRINTS" id="PR00368">
    <property type="entry name" value="FADPNR"/>
</dbReference>
<dbReference type="InterPro" id="IPR036188">
    <property type="entry name" value="FAD/NAD-bd_sf"/>
</dbReference>
<dbReference type="AlphaFoldDB" id="A0A4V1KNN3"/>
<sequence>MYKSTYDVIIIGGSYSGLSAAMALGRSLRSVLILDGGNPCNWQTPHSHNFITQDGEQPHRIAQKAKEQVLSYKNVDFLEDYALLGKKTAAGFEILTEACKTFRSRKLLFATGIKDIMPDIEGFAECWGISAIHCPYCHGYEFKSEKTAILANGEQAFHMAGLVRNLTNNLSILTQGKPDFNDEQVSKLHKNEIRIIETPAVSLAHENGQLETLRFEDGSFLELKALYAALPFEQHSNIPEKLGCTLTESGHIEVDHFQKTSVPGIYACGDNTSRMRSVAYAVAAGNVAGAMINHELTLEDF</sequence>
<dbReference type="EMBL" id="QOVI01000013">
    <property type="protein sequence ID" value="RXG11223.1"/>
    <property type="molecule type" value="Genomic_DNA"/>
</dbReference>
<dbReference type="InterPro" id="IPR023753">
    <property type="entry name" value="FAD/NAD-binding_dom"/>
</dbReference>
<organism evidence="4 5">
    <name type="scientific">Leeuwenhoekiella aestuarii</name>
    <dbReference type="NCBI Taxonomy" id="2249426"/>
    <lineage>
        <taxon>Bacteria</taxon>
        <taxon>Pseudomonadati</taxon>
        <taxon>Bacteroidota</taxon>
        <taxon>Flavobacteriia</taxon>
        <taxon>Flavobacteriales</taxon>
        <taxon>Flavobacteriaceae</taxon>
        <taxon>Leeuwenhoekiella</taxon>
    </lineage>
</organism>
<dbReference type="RefSeq" id="WP_128762963.1">
    <property type="nucleotide sequence ID" value="NZ_QOVI01000013.1"/>
</dbReference>
<keyword evidence="5" id="KW-1185">Reference proteome</keyword>
<evidence type="ECO:0000256" key="1">
    <source>
        <dbReference type="ARBA" id="ARBA00022630"/>
    </source>
</evidence>
<dbReference type="GO" id="GO:0016491">
    <property type="term" value="F:oxidoreductase activity"/>
    <property type="evidence" value="ECO:0007669"/>
    <property type="project" value="UniProtKB-KW"/>
</dbReference>
<evidence type="ECO:0000313" key="5">
    <source>
        <dbReference type="Proteomes" id="UP000289821"/>
    </source>
</evidence>
<dbReference type="SUPFAM" id="SSF51905">
    <property type="entry name" value="FAD/NAD(P)-binding domain"/>
    <property type="match status" value="1"/>
</dbReference>
<dbReference type="InterPro" id="IPR050097">
    <property type="entry name" value="Ferredoxin-NADP_redctase_2"/>
</dbReference>
<dbReference type="Gene3D" id="3.50.50.60">
    <property type="entry name" value="FAD/NAD(P)-binding domain"/>
    <property type="match status" value="2"/>
</dbReference>
<keyword evidence="2" id="KW-0560">Oxidoreductase</keyword>
<comment type="caution">
    <text evidence="4">The sequence shown here is derived from an EMBL/GenBank/DDBJ whole genome shotgun (WGS) entry which is preliminary data.</text>
</comment>
<keyword evidence="1" id="KW-0285">Flavoprotein</keyword>
<dbReference type="PRINTS" id="PR00469">
    <property type="entry name" value="PNDRDTASEII"/>
</dbReference>
<name>A0A4V1KNN3_9FLAO</name>
<proteinExistence type="predicted"/>
<accession>A0A4V1KNN3</accession>
<feature type="domain" description="FAD/NAD(P)-binding" evidence="3">
    <location>
        <begin position="6"/>
        <end position="285"/>
    </location>
</feature>
<dbReference type="Proteomes" id="UP000289821">
    <property type="component" value="Unassembled WGS sequence"/>
</dbReference>
<protein>
    <submittedName>
        <fullName evidence="4">Thioredoxin reductase</fullName>
    </submittedName>
</protein>
<dbReference type="OrthoDB" id="9806179at2"/>
<reference evidence="4 5" key="1">
    <citation type="submission" date="2018-07" db="EMBL/GenBank/DDBJ databases">
        <title>Leeuwenhoekiella genomics.</title>
        <authorList>
            <person name="Tahon G."/>
            <person name="Willems A."/>
        </authorList>
    </citation>
    <scope>NUCLEOTIDE SEQUENCE [LARGE SCALE GENOMIC DNA]</scope>
    <source>
        <strain evidence="4 5">R-50232</strain>
    </source>
</reference>
<dbReference type="PANTHER" id="PTHR48105">
    <property type="entry name" value="THIOREDOXIN REDUCTASE 1-RELATED-RELATED"/>
    <property type="match status" value="1"/>
</dbReference>
<evidence type="ECO:0000259" key="3">
    <source>
        <dbReference type="Pfam" id="PF07992"/>
    </source>
</evidence>
<evidence type="ECO:0000313" key="4">
    <source>
        <dbReference type="EMBL" id="RXG11223.1"/>
    </source>
</evidence>
<gene>
    <name evidence="4" type="ORF">DSM04_11317</name>
</gene>
<dbReference type="Pfam" id="PF07992">
    <property type="entry name" value="Pyr_redox_2"/>
    <property type="match status" value="1"/>
</dbReference>